<dbReference type="PANTHER" id="PTHR11472">
    <property type="entry name" value="DNA REPAIR DEAD HELICASE RAD3/XP-D SUBFAMILY MEMBER"/>
    <property type="match status" value="1"/>
</dbReference>
<dbReference type="PANTHER" id="PTHR11472:SF34">
    <property type="entry name" value="REGULATOR OF TELOMERE ELONGATION HELICASE 1"/>
    <property type="match status" value="1"/>
</dbReference>
<feature type="non-terminal residue" evidence="5">
    <location>
        <position position="1"/>
    </location>
</feature>
<dbReference type="GO" id="GO:0016818">
    <property type="term" value="F:hydrolase activity, acting on acid anhydrides, in phosphorus-containing anhydrides"/>
    <property type="evidence" value="ECO:0007669"/>
    <property type="project" value="InterPro"/>
</dbReference>
<dbReference type="GO" id="GO:0006139">
    <property type="term" value="P:nucleobase-containing compound metabolic process"/>
    <property type="evidence" value="ECO:0007669"/>
    <property type="project" value="InterPro"/>
</dbReference>
<protein>
    <submittedName>
        <fullName evidence="5">Helicase c2</fullName>
    </submittedName>
</protein>
<evidence type="ECO:0000313" key="5">
    <source>
        <dbReference type="EMBL" id="EJX02513.1"/>
    </source>
</evidence>
<sequence length="390" mass="45033">ECPGRQICRYQRYLEESKKQDVFLQICNHNYLLADAYHRAEGYKPLLSDYRTLIVDEAHKLPEAARQMFGKTLCMDDIREMAYYLEREHQKEEARILRTVMGDALRVVGAEQRIGKEIRETFQNTTNSVVSLWEGVEMLEFLLEKLERSVPRWIRNRLEEAKDVLECFCSSDEKYVRYLRLDTEQIPILCAASREIPGLLRKMLWDREEGVSAILTSGTLKAGTGFLRTRQTTGLEERTGVQEYVAESPFSYEKNCLLYLPKTLEHCRRGSREEAVMVANHIHSLICSTYGHTLVLFTSYTLMGSVYQILRDSLPFPMVEVWRHSQEEILRFKTMGNAVLFAAGSCWEGVDFPGDMVSSLIIVKLPFAVPDPISEAEKETYDSLESYIQS</sequence>
<dbReference type="InterPro" id="IPR027417">
    <property type="entry name" value="P-loop_NTPase"/>
</dbReference>
<keyword evidence="1" id="KW-0547">Nucleotide-binding</keyword>
<dbReference type="EMBL" id="AMCI01002515">
    <property type="protein sequence ID" value="EJX02513.1"/>
    <property type="molecule type" value="Genomic_DNA"/>
</dbReference>
<evidence type="ECO:0000256" key="3">
    <source>
        <dbReference type="ARBA" id="ARBA00022840"/>
    </source>
</evidence>
<proteinExistence type="predicted"/>
<organism evidence="5">
    <name type="scientific">gut metagenome</name>
    <dbReference type="NCBI Taxonomy" id="749906"/>
    <lineage>
        <taxon>unclassified sequences</taxon>
        <taxon>metagenomes</taxon>
        <taxon>organismal metagenomes</taxon>
    </lineage>
</organism>
<evidence type="ECO:0000256" key="1">
    <source>
        <dbReference type="ARBA" id="ARBA00022741"/>
    </source>
</evidence>
<dbReference type="SUPFAM" id="SSF52540">
    <property type="entry name" value="P-loop containing nucleoside triphosphate hydrolases"/>
    <property type="match status" value="1"/>
</dbReference>
<dbReference type="InterPro" id="IPR045028">
    <property type="entry name" value="DinG/Rad3-like"/>
</dbReference>
<keyword evidence="3" id="KW-0067">ATP-binding</keyword>
<keyword evidence="5" id="KW-0347">Helicase</keyword>
<comment type="caution">
    <text evidence="5">The sequence shown here is derived from an EMBL/GenBank/DDBJ whole genome shotgun (WGS) entry which is preliminary data.</text>
</comment>
<dbReference type="GO" id="GO:0003676">
    <property type="term" value="F:nucleic acid binding"/>
    <property type="evidence" value="ECO:0007669"/>
    <property type="project" value="InterPro"/>
</dbReference>
<gene>
    <name evidence="5" type="ORF">EVA_09381</name>
</gene>
<dbReference type="InterPro" id="IPR006555">
    <property type="entry name" value="ATP-dep_Helicase_C"/>
</dbReference>
<dbReference type="PROSITE" id="PS51193">
    <property type="entry name" value="HELICASE_ATP_BIND_2"/>
    <property type="match status" value="1"/>
</dbReference>
<feature type="domain" description="Helicase ATP-binding" evidence="4">
    <location>
        <begin position="1"/>
        <end position="117"/>
    </location>
</feature>
<evidence type="ECO:0000256" key="2">
    <source>
        <dbReference type="ARBA" id="ARBA00022801"/>
    </source>
</evidence>
<dbReference type="Pfam" id="PF13307">
    <property type="entry name" value="Helicase_C_2"/>
    <property type="match status" value="1"/>
</dbReference>
<dbReference type="GO" id="GO:0003678">
    <property type="term" value="F:DNA helicase activity"/>
    <property type="evidence" value="ECO:0007669"/>
    <property type="project" value="TreeGrafter"/>
</dbReference>
<dbReference type="InterPro" id="IPR014013">
    <property type="entry name" value="Helic_SF1/SF2_ATP-bd_DinG/Rad3"/>
</dbReference>
<accession>J9GK94</accession>
<dbReference type="GO" id="GO:0005524">
    <property type="term" value="F:ATP binding"/>
    <property type="evidence" value="ECO:0007669"/>
    <property type="project" value="UniProtKB-KW"/>
</dbReference>
<dbReference type="Gene3D" id="3.40.50.300">
    <property type="entry name" value="P-loop containing nucleotide triphosphate hydrolases"/>
    <property type="match status" value="2"/>
</dbReference>
<dbReference type="AlphaFoldDB" id="J9GK94"/>
<name>J9GK94_9ZZZZ</name>
<evidence type="ECO:0000259" key="4">
    <source>
        <dbReference type="PROSITE" id="PS51193"/>
    </source>
</evidence>
<reference evidence="5" key="1">
    <citation type="journal article" date="2012" name="PLoS ONE">
        <title>Gene sets for utilization of primary and secondary nutrition supplies in the distal gut of endangered iberian lynx.</title>
        <authorList>
            <person name="Alcaide M."/>
            <person name="Messina E."/>
            <person name="Richter M."/>
            <person name="Bargiela R."/>
            <person name="Peplies J."/>
            <person name="Huws S.A."/>
            <person name="Newbold C.J."/>
            <person name="Golyshin P.N."/>
            <person name="Simon M.A."/>
            <person name="Lopez G."/>
            <person name="Yakimov M.M."/>
            <person name="Ferrer M."/>
        </authorList>
    </citation>
    <scope>NUCLEOTIDE SEQUENCE</scope>
</reference>
<feature type="non-terminal residue" evidence="5">
    <location>
        <position position="390"/>
    </location>
</feature>
<keyword evidence="2" id="KW-0378">Hydrolase</keyword>